<evidence type="ECO:0008006" key="6">
    <source>
        <dbReference type="Google" id="ProtNLM"/>
    </source>
</evidence>
<gene>
    <name evidence="3" type="ORF">GUITHDRAFT_117739</name>
</gene>
<evidence type="ECO:0000313" key="5">
    <source>
        <dbReference type="Proteomes" id="UP000011087"/>
    </source>
</evidence>
<dbReference type="SUPFAM" id="SSF53223">
    <property type="entry name" value="Aminoacid dehydrogenase-like, N-terminal domain"/>
    <property type="match status" value="1"/>
</dbReference>
<proteinExistence type="predicted"/>
<feature type="domain" description="Tetrahydrofolate dehydrogenase/cyclohydrolase NAD(P)-binding" evidence="2">
    <location>
        <begin position="197"/>
        <end position="350"/>
    </location>
</feature>
<sequence length="356" mass="40156">MKRPQKRTCQKRQVDLSLHDFGSALATMSEFPNAEKIKADEIAAVHRHEIKKTIDELAKKGVTPLLVGFLANGDVAAKKYAEWTMKACEADGIRFEVREVDKMELEEALMAANRDDSIHGIMIYYPCFGNAPSFYGGNMDDYLRDTVPVEKDVEGLCYTYRHNLYHNIRYIDTQVSHYKGGINTPTGTKGEKKCLLPCTPLAIIKILEYLKVYDENLPVGNRMHGKNVVVINRSEIVGRPLAALLANDGADVYSIDLNGVYLMRRGKMLEVAETQEELCKKSRIIVTGVPTKDYRLPTEWVQPGTVVINVSHFKNVDEDALMQVPGVKYVPLVGKVTVAMLERNLLRLIQNFHLKE</sequence>
<evidence type="ECO:0000313" key="3">
    <source>
        <dbReference type="EMBL" id="EKX36070.1"/>
    </source>
</evidence>
<dbReference type="OrthoDB" id="41403at2759"/>
<dbReference type="EnsemblProtists" id="EKX36070">
    <property type="protein sequence ID" value="EKX36070"/>
    <property type="gene ID" value="GUITHDRAFT_117739"/>
</dbReference>
<dbReference type="HOGENOM" id="CLU_031413_0_0_1"/>
<dbReference type="EMBL" id="JH993079">
    <property type="protein sequence ID" value="EKX36070.1"/>
    <property type="molecule type" value="Genomic_DNA"/>
</dbReference>
<dbReference type="eggNOG" id="KOG0089">
    <property type="taxonomic scope" value="Eukaryota"/>
</dbReference>
<dbReference type="GO" id="GO:0009113">
    <property type="term" value="P:purine nucleobase biosynthetic process"/>
    <property type="evidence" value="ECO:0007669"/>
    <property type="project" value="TreeGrafter"/>
</dbReference>
<dbReference type="GO" id="GO:0004487">
    <property type="term" value="F:methylenetetrahydrofolate dehydrogenase (NAD+) activity"/>
    <property type="evidence" value="ECO:0007669"/>
    <property type="project" value="TreeGrafter"/>
</dbReference>
<dbReference type="STRING" id="905079.L1IJT4"/>
<dbReference type="InterPro" id="IPR020631">
    <property type="entry name" value="THF_DH/CycHdrlase_NAD-bd_dom"/>
</dbReference>
<dbReference type="InterPro" id="IPR036291">
    <property type="entry name" value="NAD(P)-bd_dom_sf"/>
</dbReference>
<dbReference type="Pfam" id="PF00763">
    <property type="entry name" value="THF_DHG_CYH"/>
    <property type="match status" value="1"/>
</dbReference>
<dbReference type="SUPFAM" id="SSF51735">
    <property type="entry name" value="NAD(P)-binding Rossmann-fold domains"/>
    <property type="match status" value="1"/>
</dbReference>
<dbReference type="AlphaFoldDB" id="L1IJT4"/>
<dbReference type="Proteomes" id="UP000011087">
    <property type="component" value="Unassembled WGS sequence"/>
</dbReference>
<dbReference type="RefSeq" id="XP_005823050.1">
    <property type="nucleotide sequence ID" value="XM_005822993.1"/>
</dbReference>
<dbReference type="GO" id="GO:0004477">
    <property type="term" value="F:methenyltetrahydrofolate cyclohydrolase activity"/>
    <property type="evidence" value="ECO:0007669"/>
    <property type="project" value="TreeGrafter"/>
</dbReference>
<keyword evidence="5" id="KW-1185">Reference proteome</keyword>
<dbReference type="InterPro" id="IPR046346">
    <property type="entry name" value="Aminoacid_DH-like_N_sf"/>
</dbReference>
<dbReference type="InterPro" id="IPR020630">
    <property type="entry name" value="THF_DH/CycHdrlase_cat_dom"/>
</dbReference>
<dbReference type="PANTHER" id="PTHR48099">
    <property type="entry name" value="C-1-TETRAHYDROFOLATE SYNTHASE, CYTOPLASMIC-RELATED"/>
    <property type="match status" value="1"/>
</dbReference>
<dbReference type="Pfam" id="PF02882">
    <property type="entry name" value="THF_DHG_CYH_C"/>
    <property type="match status" value="1"/>
</dbReference>
<reference evidence="4" key="3">
    <citation type="submission" date="2016-03" db="UniProtKB">
        <authorList>
            <consortium name="EnsemblProtists"/>
        </authorList>
    </citation>
    <scope>IDENTIFICATION</scope>
</reference>
<organism evidence="3">
    <name type="scientific">Guillardia theta (strain CCMP2712)</name>
    <name type="common">Cryptophyte</name>
    <dbReference type="NCBI Taxonomy" id="905079"/>
    <lineage>
        <taxon>Eukaryota</taxon>
        <taxon>Cryptophyceae</taxon>
        <taxon>Pyrenomonadales</taxon>
        <taxon>Geminigeraceae</taxon>
        <taxon>Guillardia</taxon>
    </lineage>
</organism>
<dbReference type="OMA" id="CKVITAE"/>
<dbReference type="GeneID" id="17292825"/>
<feature type="domain" description="Tetrahydrofolate dehydrogenase/cyclohydrolase catalytic" evidence="1">
    <location>
        <begin position="37"/>
        <end position="154"/>
    </location>
</feature>
<evidence type="ECO:0000313" key="4">
    <source>
        <dbReference type="EnsemblProtists" id="EKX36070"/>
    </source>
</evidence>
<reference evidence="5" key="2">
    <citation type="submission" date="2012-11" db="EMBL/GenBank/DDBJ databases">
        <authorList>
            <person name="Kuo A."/>
            <person name="Curtis B.A."/>
            <person name="Tanifuji G."/>
            <person name="Burki F."/>
            <person name="Gruber A."/>
            <person name="Irimia M."/>
            <person name="Maruyama S."/>
            <person name="Arias M.C."/>
            <person name="Ball S.G."/>
            <person name="Gile G.H."/>
            <person name="Hirakawa Y."/>
            <person name="Hopkins J.F."/>
            <person name="Rensing S.A."/>
            <person name="Schmutz J."/>
            <person name="Symeonidi A."/>
            <person name="Elias M."/>
            <person name="Eveleigh R.J."/>
            <person name="Herman E.K."/>
            <person name="Klute M.J."/>
            <person name="Nakayama T."/>
            <person name="Obornik M."/>
            <person name="Reyes-Prieto A."/>
            <person name="Armbrust E.V."/>
            <person name="Aves S.J."/>
            <person name="Beiko R.G."/>
            <person name="Coutinho P."/>
            <person name="Dacks J.B."/>
            <person name="Durnford D.G."/>
            <person name="Fast N.M."/>
            <person name="Green B.R."/>
            <person name="Grisdale C."/>
            <person name="Hempe F."/>
            <person name="Henrissat B."/>
            <person name="Hoppner M.P."/>
            <person name="Ishida K.-I."/>
            <person name="Kim E."/>
            <person name="Koreny L."/>
            <person name="Kroth P.G."/>
            <person name="Liu Y."/>
            <person name="Malik S.-B."/>
            <person name="Maier U.G."/>
            <person name="McRose D."/>
            <person name="Mock T."/>
            <person name="Neilson J.A."/>
            <person name="Onodera N.T."/>
            <person name="Poole A.M."/>
            <person name="Pritham E.J."/>
            <person name="Richards T.A."/>
            <person name="Rocap G."/>
            <person name="Roy S.W."/>
            <person name="Sarai C."/>
            <person name="Schaack S."/>
            <person name="Shirato S."/>
            <person name="Slamovits C.H."/>
            <person name="Spencer D.F."/>
            <person name="Suzuki S."/>
            <person name="Worden A.Z."/>
            <person name="Zauner S."/>
            <person name="Barry K."/>
            <person name="Bell C."/>
            <person name="Bharti A.K."/>
            <person name="Crow J.A."/>
            <person name="Grimwood J."/>
            <person name="Kramer R."/>
            <person name="Lindquist E."/>
            <person name="Lucas S."/>
            <person name="Salamov A."/>
            <person name="McFadden G.I."/>
            <person name="Lane C.E."/>
            <person name="Keeling P.J."/>
            <person name="Gray M.W."/>
            <person name="Grigoriev I.V."/>
            <person name="Archibald J.M."/>
        </authorList>
    </citation>
    <scope>NUCLEOTIDE SEQUENCE</scope>
    <source>
        <strain evidence="5">CCMP2712</strain>
    </source>
</reference>
<dbReference type="PANTHER" id="PTHR48099:SF3">
    <property type="entry name" value="METHYLENETETRAHYDROFOLATE DEHYDROGENASE [NAD(+)]"/>
    <property type="match status" value="1"/>
</dbReference>
<reference evidence="3 5" key="1">
    <citation type="journal article" date="2012" name="Nature">
        <title>Algal genomes reveal evolutionary mosaicism and the fate of nucleomorphs.</title>
        <authorList>
            <consortium name="DOE Joint Genome Institute"/>
            <person name="Curtis B.A."/>
            <person name="Tanifuji G."/>
            <person name="Burki F."/>
            <person name="Gruber A."/>
            <person name="Irimia M."/>
            <person name="Maruyama S."/>
            <person name="Arias M.C."/>
            <person name="Ball S.G."/>
            <person name="Gile G.H."/>
            <person name="Hirakawa Y."/>
            <person name="Hopkins J.F."/>
            <person name="Kuo A."/>
            <person name="Rensing S.A."/>
            <person name="Schmutz J."/>
            <person name="Symeonidi A."/>
            <person name="Elias M."/>
            <person name="Eveleigh R.J."/>
            <person name="Herman E.K."/>
            <person name="Klute M.J."/>
            <person name="Nakayama T."/>
            <person name="Obornik M."/>
            <person name="Reyes-Prieto A."/>
            <person name="Armbrust E.V."/>
            <person name="Aves S.J."/>
            <person name="Beiko R.G."/>
            <person name="Coutinho P."/>
            <person name="Dacks J.B."/>
            <person name="Durnford D.G."/>
            <person name="Fast N.M."/>
            <person name="Green B.R."/>
            <person name="Grisdale C.J."/>
            <person name="Hempel F."/>
            <person name="Henrissat B."/>
            <person name="Hoppner M.P."/>
            <person name="Ishida K."/>
            <person name="Kim E."/>
            <person name="Koreny L."/>
            <person name="Kroth P.G."/>
            <person name="Liu Y."/>
            <person name="Malik S.B."/>
            <person name="Maier U.G."/>
            <person name="McRose D."/>
            <person name="Mock T."/>
            <person name="Neilson J.A."/>
            <person name="Onodera N.T."/>
            <person name="Poole A.M."/>
            <person name="Pritham E.J."/>
            <person name="Richards T.A."/>
            <person name="Rocap G."/>
            <person name="Roy S.W."/>
            <person name="Sarai C."/>
            <person name="Schaack S."/>
            <person name="Shirato S."/>
            <person name="Slamovits C.H."/>
            <person name="Spencer D.F."/>
            <person name="Suzuki S."/>
            <person name="Worden A.Z."/>
            <person name="Zauner S."/>
            <person name="Barry K."/>
            <person name="Bell C."/>
            <person name="Bharti A.K."/>
            <person name="Crow J.A."/>
            <person name="Grimwood J."/>
            <person name="Kramer R."/>
            <person name="Lindquist E."/>
            <person name="Lucas S."/>
            <person name="Salamov A."/>
            <person name="McFadden G.I."/>
            <person name="Lane C.E."/>
            <person name="Keeling P.J."/>
            <person name="Gray M.W."/>
            <person name="Grigoriev I.V."/>
            <person name="Archibald J.M."/>
        </authorList>
    </citation>
    <scope>NUCLEOTIDE SEQUENCE</scope>
    <source>
        <strain evidence="3 5">CCMP2712</strain>
    </source>
</reference>
<dbReference type="GO" id="GO:0004488">
    <property type="term" value="F:methylenetetrahydrofolate dehydrogenase (NADP+) activity"/>
    <property type="evidence" value="ECO:0007669"/>
    <property type="project" value="InterPro"/>
</dbReference>
<dbReference type="GO" id="GO:0005829">
    <property type="term" value="C:cytosol"/>
    <property type="evidence" value="ECO:0007669"/>
    <property type="project" value="TreeGrafter"/>
</dbReference>
<accession>L1IJT4</accession>
<dbReference type="GO" id="GO:0035999">
    <property type="term" value="P:tetrahydrofolate interconversion"/>
    <property type="evidence" value="ECO:0007669"/>
    <property type="project" value="TreeGrafter"/>
</dbReference>
<dbReference type="KEGG" id="gtt:GUITHDRAFT_117739"/>
<dbReference type="PaxDb" id="55529-EKX36070"/>
<evidence type="ECO:0000259" key="1">
    <source>
        <dbReference type="Pfam" id="PF00763"/>
    </source>
</evidence>
<dbReference type="FunFam" id="3.40.50.10860:FF:000012">
    <property type="entry name" value="Methylenetetrahydrofolate dehydrogenase [NAD(+)]"/>
    <property type="match status" value="1"/>
</dbReference>
<dbReference type="Gene3D" id="3.40.50.10860">
    <property type="entry name" value="Leucine Dehydrogenase, chain A, domain 1"/>
    <property type="match status" value="1"/>
</dbReference>
<protein>
    <recommendedName>
        <fullName evidence="6">Methylenetetrahydrofolate dehydrogenase</fullName>
    </recommendedName>
</protein>
<dbReference type="Gene3D" id="3.40.50.720">
    <property type="entry name" value="NAD(P)-binding Rossmann-like Domain"/>
    <property type="match status" value="1"/>
</dbReference>
<evidence type="ECO:0000259" key="2">
    <source>
        <dbReference type="Pfam" id="PF02882"/>
    </source>
</evidence>
<name>L1IJT4_GUITC</name>